<evidence type="ECO:0000256" key="6">
    <source>
        <dbReference type="ARBA" id="ARBA00022839"/>
    </source>
</evidence>
<evidence type="ECO:0000256" key="5">
    <source>
        <dbReference type="ARBA" id="ARBA00022806"/>
    </source>
</evidence>
<keyword evidence="2 13" id="KW-0547">Nucleotide-binding</keyword>
<dbReference type="RefSeq" id="WP_379597285.1">
    <property type="nucleotide sequence ID" value="NZ_JBHUDE010000044.1"/>
</dbReference>
<accession>A0ABW4HQZ9</accession>
<keyword evidence="7 13" id="KW-0067">ATP-binding</keyword>
<evidence type="ECO:0000256" key="1">
    <source>
        <dbReference type="ARBA" id="ARBA00022722"/>
    </source>
</evidence>
<evidence type="ECO:0000256" key="2">
    <source>
        <dbReference type="ARBA" id="ARBA00022741"/>
    </source>
</evidence>
<sequence length="1249" mass="145657">MVQWTKEQEQAIYTSGTNILVAAAAGSGKTAVLVERIIQKLLNKENPVDIDALLVVTFTNAAAQEMRNRVGLALEKALESEPHSIHLKKQLSLLQRASISTLHSFCLDVVKQYAYLLDIDPGFRIGDGMEMDLIKQDVLDDLFEEWYGDETGKVEEFFAVVDRFSSDRSDVDVEQLILDLYHFSVQNPQPEQWLDSLAEAYQIPEDWQEEDLEFLDILKYEVRNQFTALREQMEQAMEIARETDGPYAYIETIEADLKGLSEAEEHMDSWDNLTAYMSAYKFARLSSKKMDCNEDKKDAVKKLREVYKNNFNKIKENWLSRTLDRHIADMRELYPVVKKLTELVKEFKDRFTSIKREKALVDFSDLEHYCLELLSDNEEADAIKPSSVAKHFQEKFVEVLVDEYQDTNLVQETIIRLVSKQEEPGNIFMVGDVKQSVYRFRHAEPGLFLEKYKRFATEEDSGIRIDLASNFRSREEVLAGTNYIFRQVLDEALGEINYDQAAELIYGNKSYDDAPIDQPEAELYLIDGEKEEVSGFVTNDENGESEDFRDLEKAQIEARSYADQIKNWIGKEGKPFLVFDKETGSQRPAQYRDIVILLRSMTQAPVIVDELKKQGIPVYAEVSQGYFEAIEIKIMMSLLKVIDNPRQDIPLASVLRSPIVGLNEDELANIRMANRQASYYEALQEYEKANNNETTEKINFFLSHLEQFRRASREGALSELIWDIYRETGYYDFVGGMPGGRQRQANLRALYDRARGYESTSFRGLFRFLRFIERMEERGDDLGVARALSEQEDVVRIMTIHKSKGLEFPIVIVGSMDKQFNLRDLSQKYLLHKDYGFATKYIDPVKRLSYTTLYYEAVKRKKLREQLAEEMRVLYVALTRAREKLVMVGYVNSLEKKLESWDQMLDHHDWVLPEHYRIDKKSYLDWVGPALIRHEHSEALRSREPSDHLLTEIRKDASKWKVTILHASELTNLESTDEEEKELLKKHIESWEPVPHEKEGQREVVDARLNYRYPDEEATVTRAKQTVTEIKRQREMFDEYSGDQLIKDYKPPIVKRPNFLQKEKKLSAAEKGTAMHTVMQHLPLDRPLYADEIVEQIDRLVAREILIAEEAEEINIEAIQHFYQTPLAEYIMTVKEVYREAPFSLMLDATEVYPSFDPEKNEKVLIQGVIDCLIPKDDGWIILDYKTDMINEPVSDALIEKLRKRYETQLTLYRSAVERIWKQPVKEAYLYFFDKQLFIEVPEVYNKDK</sequence>
<evidence type="ECO:0000256" key="14">
    <source>
        <dbReference type="PROSITE-ProRule" id="PRU00560"/>
    </source>
</evidence>
<dbReference type="NCBIfam" id="TIGR02785">
    <property type="entry name" value="addA_Gpos"/>
    <property type="match status" value="1"/>
</dbReference>
<dbReference type="PANTHER" id="PTHR11070:SF48">
    <property type="entry name" value="ATP-DEPENDENT HELICASE_NUCLEASE SUBUNIT A"/>
    <property type="match status" value="1"/>
</dbReference>
<keyword evidence="1 13" id="KW-0540">Nuclease</keyword>
<keyword evidence="5 13" id="KW-0347">Helicase</keyword>
<keyword evidence="8 13" id="KW-0238">DNA-binding</keyword>
<evidence type="ECO:0000256" key="3">
    <source>
        <dbReference type="ARBA" id="ARBA00022763"/>
    </source>
</evidence>
<evidence type="ECO:0000313" key="18">
    <source>
        <dbReference type="Proteomes" id="UP001597221"/>
    </source>
</evidence>
<evidence type="ECO:0000256" key="10">
    <source>
        <dbReference type="ARBA" id="ARBA00023235"/>
    </source>
</evidence>
<dbReference type="InterPro" id="IPR014152">
    <property type="entry name" value="AddA"/>
</dbReference>
<keyword evidence="3 13" id="KW-0227">DNA damage</keyword>
<feature type="binding site" evidence="14">
    <location>
        <begin position="23"/>
        <end position="30"/>
    </location>
    <ligand>
        <name>ATP</name>
        <dbReference type="ChEBI" id="CHEBI:30616"/>
    </ligand>
</feature>
<dbReference type="Pfam" id="PF13361">
    <property type="entry name" value="UvrD_C"/>
    <property type="match status" value="1"/>
</dbReference>
<dbReference type="InterPro" id="IPR000212">
    <property type="entry name" value="DNA_helicase_UvrD/REP"/>
</dbReference>
<dbReference type="Gene3D" id="3.40.50.300">
    <property type="entry name" value="P-loop containing nucleotide triphosphate hydrolases"/>
    <property type="match status" value="4"/>
</dbReference>
<dbReference type="Gene3D" id="3.90.320.10">
    <property type="match status" value="1"/>
</dbReference>
<dbReference type="InterPro" id="IPR027417">
    <property type="entry name" value="P-loop_NTPase"/>
</dbReference>
<dbReference type="SUPFAM" id="SSF52980">
    <property type="entry name" value="Restriction endonuclease-like"/>
    <property type="match status" value="1"/>
</dbReference>
<keyword evidence="4 13" id="KW-0378">Hydrolase</keyword>
<keyword evidence="6 13" id="KW-0269">Exonuclease</keyword>
<evidence type="ECO:0000256" key="11">
    <source>
        <dbReference type="ARBA" id="ARBA00034617"/>
    </source>
</evidence>
<evidence type="ECO:0000256" key="8">
    <source>
        <dbReference type="ARBA" id="ARBA00023125"/>
    </source>
</evidence>
<evidence type="ECO:0000256" key="13">
    <source>
        <dbReference type="HAMAP-Rule" id="MF_01451"/>
    </source>
</evidence>
<dbReference type="InterPro" id="IPR014017">
    <property type="entry name" value="DNA_helicase_UvrD-like_C"/>
</dbReference>
<name>A0ABW4HQZ9_9BACI</name>
<comment type="caution">
    <text evidence="17">The sequence shown here is derived from an EMBL/GenBank/DDBJ whole genome shotgun (WGS) entry which is preliminary data.</text>
</comment>
<dbReference type="PANTHER" id="PTHR11070">
    <property type="entry name" value="UVRD / RECB / PCRA DNA HELICASE FAMILY MEMBER"/>
    <property type="match status" value="1"/>
</dbReference>
<keyword evidence="10 13" id="KW-0413">Isomerase</keyword>
<dbReference type="GO" id="GO:0003678">
    <property type="term" value="F:DNA helicase activity"/>
    <property type="evidence" value="ECO:0007669"/>
    <property type="project" value="UniProtKB-EC"/>
</dbReference>
<evidence type="ECO:0000313" key="17">
    <source>
        <dbReference type="EMBL" id="MFD1607944.1"/>
    </source>
</evidence>
<comment type="similarity">
    <text evidence="13">Belongs to the helicase family. AddA subfamily.</text>
</comment>
<feature type="domain" description="UvrD-like helicase C-terminal" evidence="16">
    <location>
        <begin position="514"/>
        <end position="805"/>
    </location>
</feature>
<dbReference type="InterPro" id="IPR011604">
    <property type="entry name" value="PDDEXK-like_dom_sf"/>
</dbReference>
<reference evidence="18" key="1">
    <citation type="journal article" date="2019" name="Int. J. Syst. Evol. Microbiol.">
        <title>The Global Catalogue of Microorganisms (GCM) 10K type strain sequencing project: providing services to taxonomists for standard genome sequencing and annotation.</title>
        <authorList>
            <consortium name="The Broad Institute Genomics Platform"/>
            <consortium name="The Broad Institute Genome Sequencing Center for Infectious Disease"/>
            <person name="Wu L."/>
            <person name="Ma J."/>
        </authorList>
    </citation>
    <scope>NUCLEOTIDE SEQUENCE [LARGE SCALE GENOMIC DNA]</scope>
    <source>
        <strain evidence="18">CGMCC 1.12376</strain>
    </source>
</reference>
<comment type="catalytic activity">
    <reaction evidence="11 13">
        <text>Couples ATP hydrolysis with the unwinding of duplex DNA by translocating in the 3'-5' direction.</text>
        <dbReference type="EC" id="5.6.2.4"/>
    </reaction>
</comment>
<evidence type="ECO:0000259" key="15">
    <source>
        <dbReference type="PROSITE" id="PS51198"/>
    </source>
</evidence>
<dbReference type="EC" id="5.6.2.4" evidence="13"/>
<comment type="function">
    <text evidence="13">The heterodimer acts as both an ATP-dependent DNA helicase and an ATP-dependent, dual-direction single-stranded exonuclease. Recognizes the chi site generating a DNA molecule suitable for the initiation of homologous recombination. The AddA nuclease domain is required for chi fragment generation; this subunit has the helicase and 3' -&gt; 5' nuclease activities.</text>
</comment>
<dbReference type="GO" id="GO:0016787">
    <property type="term" value="F:hydrolase activity"/>
    <property type="evidence" value="ECO:0007669"/>
    <property type="project" value="UniProtKB-KW"/>
</dbReference>
<gene>
    <name evidence="13 17" type="primary">addA</name>
    <name evidence="17" type="ORF">ACFSBH_09785</name>
</gene>
<keyword evidence="18" id="KW-1185">Reference proteome</keyword>
<dbReference type="EC" id="3.1.-.-" evidence="13"/>
<dbReference type="CDD" id="cd17932">
    <property type="entry name" value="DEXQc_UvrD"/>
    <property type="match status" value="1"/>
</dbReference>
<dbReference type="HAMAP" id="MF_01451">
    <property type="entry name" value="AddA"/>
    <property type="match status" value="1"/>
</dbReference>
<comment type="subunit">
    <text evidence="13">Heterodimer of AddA and AddB/RexB.</text>
</comment>
<feature type="domain" description="UvrD-like helicase ATP-binding" evidence="15">
    <location>
        <begin position="2"/>
        <end position="474"/>
    </location>
</feature>
<dbReference type="Pfam" id="PF00580">
    <property type="entry name" value="UvrD-helicase"/>
    <property type="match status" value="1"/>
</dbReference>
<evidence type="ECO:0000256" key="9">
    <source>
        <dbReference type="ARBA" id="ARBA00023204"/>
    </source>
</evidence>
<dbReference type="InterPro" id="IPR011335">
    <property type="entry name" value="Restrct_endonuc-II-like"/>
</dbReference>
<keyword evidence="9 13" id="KW-0234">DNA repair</keyword>
<dbReference type="EMBL" id="JBHUDE010000044">
    <property type="protein sequence ID" value="MFD1607944.1"/>
    <property type="molecule type" value="Genomic_DNA"/>
</dbReference>
<dbReference type="Proteomes" id="UP001597221">
    <property type="component" value="Unassembled WGS sequence"/>
</dbReference>
<protein>
    <recommendedName>
        <fullName evidence="13">ATP-dependent helicase/nuclease subunit A</fullName>
        <ecNumber evidence="13">3.1.-.-</ecNumber>
        <ecNumber evidence="13">5.6.2.4</ecNumber>
    </recommendedName>
    <alternativeName>
        <fullName evidence="13">ATP-dependent helicase/nuclease AddA</fullName>
    </alternativeName>
    <alternativeName>
        <fullName evidence="13">DNA 3'-5' helicase AddA</fullName>
    </alternativeName>
</protein>
<organism evidence="17 18">
    <name type="scientific">Oceanobacillus luteolus</name>
    <dbReference type="NCBI Taxonomy" id="1274358"/>
    <lineage>
        <taxon>Bacteria</taxon>
        <taxon>Bacillati</taxon>
        <taxon>Bacillota</taxon>
        <taxon>Bacilli</taxon>
        <taxon>Bacillales</taxon>
        <taxon>Bacillaceae</taxon>
        <taxon>Oceanobacillus</taxon>
    </lineage>
</organism>
<dbReference type="Pfam" id="PF12705">
    <property type="entry name" value="PDDEXK_1"/>
    <property type="match status" value="1"/>
</dbReference>
<evidence type="ECO:0000256" key="12">
    <source>
        <dbReference type="ARBA" id="ARBA00048988"/>
    </source>
</evidence>
<dbReference type="PROSITE" id="PS51217">
    <property type="entry name" value="UVRD_HELICASE_CTER"/>
    <property type="match status" value="1"/>
</dbReference>
<dbReference type="InterPro" id="IPR014016">
    <property type="entry name" value="UvrD-like_ATP-bd"/>
</dbReference>
<evidence type="ECO:0000256" key="7">
    <source>
        <dbReference type="ARBA" id="ARBA00022840"/>
    </source>
</evidence>
<proteinExistence type="inferred from homology"/>
<evidence type="ECO:0000259" key="16">
    <source>
        <dbReference type="PROSITE" id="PS51217"/>
    </source>
</evidence>
<dbReference type="SUPFAM" id="SSF52540">
    <property type="entry name" value="P-loop containing nucleoside triphosphate hydrolases"/>
    <property type="match status" value="1"/>
</dbReference>
<comment type="cofactor">
    <cofactor evidence="13">
        <name>Mg(2+)</name>
        <dbReference type="ChEBI" id="CHEBI:18420"/>
    </cofactor>
</comment>
<dbReference type="PROSITE" id="PS51198">
    <property type="entry name" value="UVRD_HELICASE_ATP_BIND"/>
    <property type="match status" value="1"/>
</dbReference>
<comment type="catalytic activity">
    <reaction evidence="12 13">
        <text>ATP + H2O = ADP + phosphate + H(+)</text>
        <dbReference type="Rhea" id="RHEA:13065"/>
        <dbReference type="ChEBI" id="CHEBI:15377"/>
        <dbReference type="ChEBI" id="CHEBI:15378"/>
        <dbReference type="ChEBI" id="CHEBI:30616"/>
        <dbReference type="ChEBI" id="CHEBI:43474"/>
        <dbReference type="ChEBI" id="CHEBI:456216"/>
        <dbReference type="EC" id="5.6.2.4"/>
    </reaction>
</comment>
<evidence type="ECO:0000256" key="4">
    <source>
        <dbReference type="ARBA" id="ARBA00022801"/>
    </source>
</evidence>
<dbReference type="InterPro" id="IPR038726">
    <property type="entry name" value="PDDEXK_AddAB-type"/>
</dbReference>